<evidence type="ECO:0000313" key="1">
    <source>
        <dbReference type="EMBL" id="KAG9480385.1"/>
    </source>
</evidence>
<comment type="caution">
    <text evidence="1">The sequence shown here is derived from an EMBL/GenBank/DDBJ whole genome shotgun (WGS) entry which is preliminary data.</text>
</comment>
<name>A0A8J6F4F4_ELECQ</name>
<evidence type="ECO:0000313" key="2">
    <source>
        <dbReference type="Proteomes" id="UP000770717"/>
    </source>
</evidence>
<dbReference type="EMBL" id="WNTK01000007">
    <property type="protein sequence ID" value="KAG9480385.1"/>
    <property type="molecule type" value="Genomic_DNA"/>
</dbReference>
<proteinExistence type="predicted"/>
<sequence length="103" mass="11411">MGSVGEFFLPLNWECDAGGTHPYEVSLPVCRPSMRRKQDVTTQRAAAIFAEKEPSVCAAWRVCGDLRGLSCAANLCVIQSRGRQSIKRQYVQWSHAKRTVPSG</sequence>
<reference evidence="1" key="1">
    <citation type="thesis" date="2020" institute="ProQuest LLC" country="789 East Eisenhower Parkway, Ann Arbor, MI, USA">
        <title>Comparative Genomics and Chromosome Evolution.</title>
        <authorList>
            <person name="Mudd A.B."/>
        </authorList>
    </citation>
    <scope>NUCLEOTIDE SEQUENCE</scope>
    <source>
        <strain evidence="1">HN-11 Male</strain>
        <tissue evidence="1">Kidney and liver</tissue>
    </source>
</reference>
<gene>
    <name evidence="1" type="ORF">GDO78_012061</name>
</gene>
<dbReference type="Proteomes" id="UP000770717">
    <property type="component" value="Unassembled WGS sequence"/>
</dbReference>
<dbReference type="AlphaFoldDB" id="A0A8J6F4F4"/>
<accession>A0A8J6F4F4</accession>
<keyword evidence="2" id="KW-1185">Reference proteome</keyword>
<organism evidence="1 2">
    <name type="scientific">Eleutherodactylus coqui</name>
    <name type="common">Puerto Rican coqui</name>
    <dbReference type="NCBI Taxonomy" id="57060"/>
    <lineage>
        <taxon>Eukaryota</taxon>
        <taxon>Metazoa</taxon>
        <taxon>Chordata</taxon>
        <taxon>Craniata</taxon>
        <taxon>Vertebrata</taxon>
        <taxon>Euteleostomi</taxon>
        <taxon>Amphibia</taxon>
        <taxon>Batrachia</taxon>
        <taxon>Anura</taxon>
        <taxon>Neobatrachia</taxon>
        <taxon>Hyloidea</taxon>
        <taxon>Eleutherodactylidae</taxon>
        <taxon>Eleutherodactylinae</taxon>
        <taxon>Eleutherodactylus</taxon>
        <taxon>Eleutherodactylus</taxon>
    </lineage>
</organism>
<protein>
    <submittedName>
        <fullName evidence="1">Uncharacterized protein</fullName>
    </submittedName>
</protein>